<comment type="caution">
    <text evidence="2">The sequence shown here is derived from an EMBL/GenBank/DDBJ whole genome shotgun (WGS) entry which is preliminary data.</text>
</comment>
<organism evidence="2">
    <name type="scientific">Tanacetum cinerariifolium</name>
    <name type="common">Dalmatian daisy</name>
    <name type="synonym">Chrysanthemum cinerariifolium</name>
    <dbReference type="NCBI Taxonomy" id="118510"/>
    <lineage>
        <taxon>Eukaryota</taxon>
        <taxon>Viridiplantae</taxon>
        <taxon>Streptophyta</taxon>
        <taxon>Embryophyta</taxon>
        <taxon>Tracheophyta</taxon>
        <taxon>Spermatophyta</taxon>
        <taxon>Magnoliopsida</taxon>
        <taxon>eudicotyledons</taxon>
        <taxon>Gunneridae</taxon>
        <taxon>Pentapetalae</taxon>
        <taxon>asterids</taxon>
        <taxon>campanulids</taxon>
        <taxon>Asterales</taxon>
        <taxon>Asteraceae</taxon>
        <taxon>Asteroideae</taxon>
        <taxon>Anthemideae</taxon>
        <taxon>Anthemidinae</taxon>
        <taxon>Tanacetum</taxon>
    </lineage>
</organism>
<reference evidence="2" key="1">
    <citation type="journal article" date="2019" name="Sci. Rep.">
        <title>Draft genome of Tanacetum cinerariifolium, the natural source of mosquito coil.</title>
        <authorList>
            <person name="Yamashiro T."/>
            <person name="Shiraishi A."/>
            <person name="Satake H."/>
            <person name="Nakayama K."/>
        </authorList>
    </citation>
    <scope>NUCLEOTIDE SEQUENCE</scope>
</reference>
<dbReference type="EMBL" id="BKCJ010456717">
    <property type="protein sequence ID" value="GFA62130.1"/>
    <property type="molecule type" value="Genomic_DNA"/>
</dbReference>
<feature type="compositionally biased region" description="Polar residues" evidence="1">
    <location>
        <begin position="24"/>
        <end position="39"/>
    </location>
</feature>
<dbReference type="AlphaFoldDB" id="A0A699JWG1"/>
<sequence>MMSFLLCEKSKLEHPTHCYIDIPTSSDPISYKNKNQMPDRSSDDDFTVKETNKSHLDEVKIWKAPPDSPVEPQRYGLENRKGKKLKGEAMQAVWWG</sequence>
<gene>
    <name evidence="2" type="ORF">Tci_634102</name>
</gene>
<name>A0A699JWG1_TANCI</name>
<evidence type="ECO:0000313" key="2">
    <source>
        <dbReference type="EMBL" id="GFA62130.1"/>
    </source>
</evidence>
<feature type="region of interest" description="Disordered" evidence="1">
    <location>
        <begin position="24"/>
        <end position="46"/>
    </location>
</feature>
<proteinExistence type="predicted"/>
<evidence type="ECO:0000256" key="1">
    <source>
        <dbReference type="SAM" id="MobiDB-lite"/>
    </source>
</evidence>
<protein>
    <submittedName>
        <fullName evidence="2">FT-interacting protein 1-like</fullName>
    </submittedName>
</protein>
<accession>A0A699JWG1</accession>